<reference evidence="2 3" key="1">
    <citation type="submission" date="2012-04" db="EMBL/GenBank/DDBJ databases">
        <title>The Genome Sequence of Saprolegnia declina VS20.</title>
        <authorList>
            <consortium name="The Broad Institute Genome Sequencing Platform"/>
            <person name="Russ C."/>
            <person name="Nusbaum C."/>
            <person name="Tyler B."/>
            <person name="van West P."/>
            <person name="Dieguez-Uribeondo J."/>
            <person name="de Bruijn I."/>
            <person name="Tripathy S."/>
            <person name="Jiang R."/>
            <person name="Young S.K."/>
            <person name="Zeng Q."/>
            <person name="Gargeya S."/>
            <person name="Fitzgerald M."/>
            <person name="Haas B."/>
            <person name="Abouelleil A."/>
            <person name="Alvarado L."/>
            <person name="Arachchi H.M."/>
            <person name="Berlin A."/>
            <person name="Chapman S.B."/>
            <person name="Goldberg J."/>
            <person name="Griggs A."/>
            <person name="Gujja S."/>
            <person name="Hansen M."/>
            <person name="Howarth C."/>
            <person name="Imamovic A."/>
            <person name="Larimer J."/>
            <person name="McCowen C."/>
            <person name="Montmayeur A."/>
            <person name="Murphy C."/>
            <person name="Neiman D."/>
            <person name="Pearson M."/>
            <person name="Priest M."/>
            <person name="Roberts A."/>
            <person name="Saif S."/>
            <person name="Shea T."/>
            <person name="Sisk P."/>
            <person name="Sykes S."/>
            <person name="Wortman J."/>
            <person name="Nusbaum C."/>
            <person name="Birren B."/>
        </authorList>
    </citation>
    <scope>NUCLEOTIDE SEQUENCE [LARGE SCALE GENOMIC DNA]</scope>
    <source>
        <strain evidence="2 3">VS20</strain>
    </source>
</reference>
<evidence type="ECO:0000313" key="2">
    <source>
        <dbReference type="EMBL" id="EQC41796.1"/>
    </source>
</evidence>
<feature type="compositionally biased region" description="Basic residues" evidence="1">
    <location>
        <begin position="257"/>
        <end position="274"/>
    </location>
</feature>
<dbReference type="AlphaFoldDB" id="T0R492"/>
<dbReference type="EMBL" id="JH767133">
    <property type="protein sequence ID" value="EQC41796.1"/>
    <property type="molecule type" value="Genomic_DNA"/>
</dbReference>
<feature type="region of interest" description="Disordered" evidence="1">
    <location>
        <begin position="31"/>
        <end position="274"/>
    </location>
</feature>
<evidence type="ECO:0000256" key="1">
    <source>
        <dbReference type="SAM" id="MobiDB-lite"/>
    </source>
</evidence>
<dbReference type="VEuPathDB" id="FungiDB:SDRG_00659"/>
<feature type="compositionally biased region" description="Basic and acidic residues" evidence="1">
    <location>
        <begin position="31"/>
        <end position="45"/>
    </location>
</feature>
<keyword evidence="3" id="KW-1185">Reference proteome</keyword>
<feature type="compositionally biased region" description="Basic residues" evidence="1">
    <location>
        <begin position="111"/>
        <end position="120"/>
    </location>
</feature>
<sequence length="274" mass="29574">MTAVAPSGFAFTSSHVESQIDLSLDELIKQRQVAAKEAKAKDASPTKKKQDKKQVKATEPQVKKTSARKKRNKKGKKAAGDEIVTIQVPKAVAEKLAKEAATAQAPEGGAAKKKRNRKKGKNADAQSGDNAPKVQPKQNNNNQAKNTNNNNGKKQGKKQNAGQQQKGGNISPTNSASKVNTSTRNVLFNITMNKNQNPAKKGKKSDGGAVKRLLGDHLSALTLNDTKQKKSTKNGKKKANNANSNMSKTTNNQGQRNGKKQTKFVTKKRQSRKA</sequence>
<protein>
    <submittedName>
        <fullName evidence="2">Uncharacterized protein</fullName>
    </submittedName>
</protein>
<dbReference type="OrthoDB" id="10528291at2759"/>
<feature type="compositionally biased region" description="Basic residues" evidence="1">
    <location>
        <begin position="65"/>
        <end position="77"/>
    </location>
</feature>
<feature type="compositionally biased region" description="Low complexity" evidence="1">
    <location>
        <begin position="99"/>
        <end position="109"/>
    </location>
</feature>
<feature type="compositionally biased region" description="Basic residues" evidence="1">
    <location>
        <begin position="229"/>
        <end position="239"/>
    </location>
</feature>
<dbReference type="InParanoid" id="T0R492"/>
<feature type="compositionally biased region" description="Low complexity" evidence="1">
    <location>
        <begin position="137"/>
        <end position="169"/>
    </location>
</feature>
<feature type="compositionally biased region" description="Polar residues" evidence="1">
    <location>
        <begin position="170"/>
        <end position="198"/>
    </location>
</feature>
<accession>T0R492</accession>
<proteinExistence type="predicted"/>
<organism evidence="2 3">
    <name type="scientific">Saprolegnia diclina (strain VS20)</name>
    <dbReference type="NCBI Taxonomy" id="1156394"/>
    <lineage>
        <taxon>Eukaryota</taxon>
        <taxon>Sar</taxon>
        <taxon>Stramenopiles</taxon>
        <taxon>Oomycota</taxon>
        <taxon>Saprolegniomycetes</taxon>
        <taxon>Saprolegniales</taxon>
        <taxon>Saprolegniaceae</taxon>
        <taxon>Saprolegnia</taxon>
    </lineage>
</organism>
<gene>
    <name evidence="2" type="ORF">SDRG_00659</name>
</gene>
<evidence type="ECO:0000313" key="3">
    <source>
        <dbReference type="Proteomes" id="UP000030762"/>
    </source>
</evidence>
<dbReference type="Proteomes" id="UP000030762">
    <property type="component" value="Unassembled WGS sequence"/>
</dbReference>
<dbReference type="GeneID" id="19941386"/>
<feature type="compositionally biased region" description="Low complexity" evidence="1">
    <location>
        <begin position="240"/>
        <end position="252"/>
    </location>
</feature>
<dbReference type="RefSeq" id="XP_008604365.1">
    <property type="nucleotide sequence ID" value="XM_008606143.1"/>
</dbReference>
<name>T0R492_SAPDV</name>
<dbReference type="OMA" id="ITREIWR"/>